<gene>
    <name evidence="1" type="ORF">CR201_G0022919</name>
</gene>
<organism evidence="1">
    <name type="scientific">Pongo abelii</name>
    <name type="common">Sumatran orangutan</name>
    <name type="synonym">Pongo pygmaeus abelii</name>
    <dbReference type="NCBI Taxonomy" id="9601"/>
    <lineage>
        <taxon>Eukaryota</taxon>
        <taxon>Metazoa</taxon>
        <taxon>Chordata</taxon>
        <taxon>Craniata</taxon>
        <taxon>Vertebrata</taxon>
        <taxon>Euteleostomi</taxon>
        <taxon>Mammalia</taxon>
        <taxon>Eutheria</taxon>
        <taxon>Euarchontoglires</taxon>
        <taxon>Primates</taxon>
        <taxon>Haplorrhini</taxon>
        <taxon>Catarrhini</taxon>
        <taxon>Hominidae</taxon>
        <taxon>Pongo</taxon>
    </lineage>
</organism>
<feature type="non-terminal residue" evidence="1">
    <location>
        <position position="238"/>
    </location>
</feature>
<sequence>NLPRRPQRLSSRLSTATPCARSLGPSRPSRTLPPVTASMTICYINSKWMYGQPSLCLGFASYEYCIFNPCLFEKNLLVSGPAWFNCVVQGPTAYVFFSHEVESEKWYLSTDFPSTTIKTEPITDEPPPGLVPSVTLTITAISTPFEKEEPPLEMNTGVDSSCQTIIPKIKLEPHEVDQFLNFSPKEGLSALPVSPWVMDMVSESTEREYGERAGISLYYRCSWLYEIALFLKNKNFAS</sequence>
<name>A0A2J8V3L5_PONAB</name>
<feature type="non-terminal residue" evidence="1">
    <location>
        <position position="1"/>
    </location>
</feature>
<reference evidence="1" key="1">
    <citation type="submission" date="2017-12" db="EMBL/GenBank/DDBJ databases">
        <title>High-resolution comparative analysis of great ape genomes.</title>
        <authorList>
            <person name="Pollen A."/>
            <person name="Hastie A."/>
            <person name="Hormozdiari F."/>
            <person name="Dougherty M."/>
            <person name="Liu R."/>
            <person name="Chaisson M."/>
            <person name="Hoppe E."/>
            <person name="Hill C."/>
            <person name="Pang A."/>
            <person name="Hillier L."/>
            <person name="Baker C."/>
            <person name="Armstrong J."/>
            <person name="Shendure J."/>
            <person name="Paten B."/>
            <person name="Wilson R."/>
            <person name="Chao H."/>
            <person name="Schneider V."/>
            <person name="Ventura M."/>
            <person name="Kronenberg Z."/>
            <person name="Murali S."/>
            <person name="Gordon D."/>
            <person name="Cantsilieris S."/>
            <person name="Munson K."/>
            <person name="Nelson B."/>
            <person name="Raja A."/>
            <person name="Underwood J."/>
            <person name="Diekhans M."/>
            <person name="Fiddes I."/>
            <person name="Haussler D."/>
            <person name="Eichler E."/>
        </authorList>
    </citation>
    <scope>NUCLEOTIDE SEQUENCE [LARGE SCALE GENOMIC DNA]</scope>
    <source>
        <strain evidence="1">Susie</strain>
    </source>
</reference>
<proteinExistence type="predicted"/>
<evidence type="ECO:0000313" key="1">
    <source>
        <dbReference type="EMBL" id="PNJ52099.1"/>
    </source>
</evidence>
<comment type="caution">
    <text evidence="1">The sequence shown here is derived from an EMBL/GenBank/DDBJ whole genome shotgun (WGS) entry which is preliminary data.</text>
</comment>
<protein>
    <submittedName>
        <fullName evidence="1">CREB3L2 isoform 8</fullName>
    </submittedName>
</protein>
<dbReference type="EMBL" id="NDHI03003435">
    <property type="protein sequence ID" value="PNJ52099.1"/>
    <property type="molecule type" value="Genomic_DNA"/>
</dbReference>
<accession>A0A2J8V3L5</accession>
<dbReference type="AlphaFoldDB" id="A0A2J8V3L5"/>